<dbReference type="InterPro" id="IPR036217">
    <property type="entry name" value="MethylDNA_cys_MeTrfase_DNAb"/>
</dbReference>
<dbReference type="InterPro" id="IPR036388">
    <property type="entry name" value="WH-like_DNA-bd_sf"/>
</dbReference>
<dbReference type="NCBIfam" id="TIGR00589">
    <property type="entry name" value="ogt"/>
    <property type="match status" value="1"/>
</dbReference>
<dbReference type="Proteomes" id="UP000707356">
    <property type="component" value="Unassembled WGS sequence"/>
</dbReference>
<dbReference type="GO" id="GO:0032259">
    <property type="term" value="P:methylation"/>
    <property type="evidence" value="ECO:0007669"/>
    <property type="project" value="UniProtKB-KW"/>
</dbReference>
<reference evidence="3" key="2">
    <citation type="journal article" date="2022" name="Microbiol. Resour. Announc.">
        <title>Metagenome Sequencing to Explore Phylogenomics of Terrestrial Cyanobacteria.</title>
        <authorList>
            <person name="Ward R.D."/>
            <person name="Stajich J.E."/>
            <person name="Johansen J.R."/>
            <person name="Huntemann M."/>
            <person name="Clum A."/>
            <person name="Foster B."/>
            <person name="Foster B."/>
            <person name="Roux S."/>
            <person name="Palaniappan K."/>
            <person name="Varghese N."/>
            <person name="Mukherjee S."/>
            <person name="Reddy T.B.K."/>
            <person name="Daum C."/>
            <person name="Copeland A."/>
            <person name="Chen I.A."/>
            <person name="Ivanova N.N."/>
            <person name="Kyrpides N.C."/>
            <person name="Shapiro N."/>
            <person name="Eloe-Fadrosh E.A."/>
            <person name="Pietrasiak N."/>
        </authorList>
    </citation>
    <scope>NUCLEOTIDE SEQUENCE</scope>
    <source>
        <strain evidence="3">GSE-TBD4-15B</strain>
    </source>
</reference>
<gene>
    <name evidence="3" type="ORF">KME07_02345</name>
</gene>
<dbReference type="PANTHER" id="PTHR42942:SF1">
    <property type="entry name" value="ALKYLTRANSFERASE-LIKE PROTEIN 1"/>
    <property type="match status" value="1"/>
</dbReference>
<protein>
    <submittedName>
        <fullName evidence="3">Methylated-DNA--[protein]-cysteine S-methyltransferase</fullName>
        <ecNumber evidence="3">2.1.1.63</ecNumber>
    </submittedName>
</protein>
<organism evidence="3 4">
    <name type="scientific">Pegethrix bostrychoides GSE-TBD4-15B</name>
    <dbReference type="NCBI Taxonomy" id="2839662"/>
    <lineage>
        <taxon>Bacteria</taxon>
        <taxon>Bacillati</taxon>
        <taxon>Cyanobacteriota</taxon>
        <taxon>Cyanophyceae</taxon>
        <taxon>Oculatellales</taxon>
        <taxon>Oculatellaceae</taxon>
        <taxon>Pegethrix</taxon>
    </lineage>
</organism>
<accession>A0A951U3D3</accession>
<dbReference type="Pfam" id="PF01035">
    <property type="entry name" value="DNA_binding_1"/>
    <property type="match status" value="1"/>
</dbReference>
<evidence type="ECO:0000313" key="4">
    <source>
        <dbReference type="Proteomes" id="UP000707356"/>
    </source>
</evidence>
<evidence type="ECO:0000256" key="1">
    <source>
        <dbReference type="ARBA" id="ARBA00022763"/>
    </source>
</evidence>
<keyword evidence="3" id="KW-0489">Methyltransferase</keyword>
<feature type="domain" description="Methylated-DNA-[protein]-cysteine S-methyltransferase DNA binding" evidence="2">
    <location>
        <begin position="4"/>
        <end position="85"/>
    </location>
</feature>
<evidence type="ECO:0000313" key="3">
    <source>
        <dbReference type="EMBL" id="MBW4464266.1"/>
    </source>
</evidence>
<keyword evidence="3" id="KW-0808">Transferase</keyword>
<dbReference type="EC" id="2.1.1.63" evidence="3"/>
<dbReference type="PANTHER" id="PTHR42942">
    <property type="entry name" value="6-O-METHYLGUANINE DNA METHYLTRANSFERASE"/>
    <property type="match status" value="1"/>
</dbReference>
<dbReference type="Gene3D" id="1.10.10.10">
    <property type="entry name" value="Winged helix-like DNA-binding domain superfamily/Winged helix DNA-binding domain"/>
    <property type="match status" value="1"/>
</dbReference>
<keyword evidence="1" id="KW-0227">DNA damage</keyword>
<dbReference type="GO" id="GO:0006281">
    <property type="term" value="P:DNA repair"/>
    <property type="evidence" value="ECO:0007669"/>
    <property type="project" value="InterPro"/>
</dbReference>
<dbReference type="CDD" id="cd06445">
    <property type="entry name" value="ATase"/>
    <property type="match status" value="1"/>
</dbReference>
<dbReference type="SUPFAM" id="SSF46767">
    <property type="entry name" value="Methylated DNA-protein cysteine methyltransferase, C-terminal domain"/>
    <property type="match status" value="1"/>
</dbReference>
<sequence>MSSYEAIYAVVRQIPVGQVATYGQIAQLANLGGQARLVGYALYRVTPDLAVPWHRVINAKGEISESPFRYGNDQLQRHLLEQEGVQFSAAGKVSLATYRWQPPSDFPADA</sequence>
<reference evidence="3" key="1">
    <citation type="submission" date="2021-05" db="EMBL/GenBank/DDBJ databases">
        <authorList>
            <person name="Pietrasiak N."/>
            <person name="Ward R."/>
            <person name="Stajich J.E."/>
            <person name="Kurbessoian T."/>
        </authorList>
    </citation>
    <scope>NUCLEOTIDE SEQUENCE</scope>
    <source>
        <strain evidence="3">GSE-TBD4-15B</strain>
    </source>
</reference>
<dbReference type="EMBL" id="JAHHHV010000010">
    <property type="protein sequence ID" value="MBW4464266.1"/>
    <property type="molecule type" value="Genomic_DNA"/>
</dbReference>
<dbReference type="AlphaFoldDB" id="A0A951U3D3"/>
<comment type="caution">
    <text evidence="3">The sequence shown here is derived from an EMBL/GenBank/DDBJ whole genome shotgun (WGS) entry which is preliminary data.</text>
</comment>
<name>A0A951U3D3_9CYAN</name>
<dbReference type="GO" id="GO:0003908">
    <property type="term" value="F:methylated-DNA-[protein]-cysteine S-methyltransferase activity"/>
    <property type="evidence" value="ECO:0007669"/>
    <property type="project" value="UniProtKB-EC"/>
</dbReference>
<proteinExistence type="predicted"/>
<evidence type="ECO:0000259" key="2">
    <source>
        <dbReference type="Pfam" id="PF01035"/>
    </source>
</evidence>
<dbReference type="InterPro" id="IPR014048">
    <property type="entry name" value="MethylDNA_cys_MeTrfase_DNA-bd"/>
</dbReference>
<dbReference type="InterPro" id="IPR052520">
    <property type="entry name" value="ATL_DNA_repair"/>
</dbReference>